<evidence type="ECO:0000259" key="8">
    <source>
        <dbReference type="Pfam" id="PF02397"/>
    </source>
</evidence>
<dbReference type="PANTHER" id="PTHR30576">
    <property type="entry name" value="COLANIC BIOSYNTHESIS UDP-GLUCOSE LIPID CARRIER TRANSFERASE"/>
    <property type="match status" value="1"/>
</dbReference>
<proteinExistence type="inferred from homology"/>
<dbReference type="Proteomes" id="UP000530928">
    <property type="component" value="Unassembled WGS sequence"/>
</dbReference>
<dbReference type="InterPro" id="IPR017475">
    <property type="entry name" value="EPS_sugar_tfrase"/>
</dbReference>
<dbReference type="InterPro" id="IPR003362">
    <property type="entry name" value="Bact_transf"/>
</dbReference>
<evidence type="ECO:0000313" key="9">
    <source>
        <dbReference type="EMBL" id="MBA2891396.1"/>
    </source>
</evidence>
<dbReference type="GO" id="GO:0016780">
    <property type="term" value="F:phosphotransferase activity, for other substituted phosphate groups"/>
    <property type="evidence" value="ECO:0007669"/>
    <property type="project" value="TreeGrafter"/>
</dbReference>
<comment type="caution">
    <text evidence="9">The sequence shown here is derived from an EMBL/GenBank/DDBJ whole genome shotgun (WGS) entry which is preliminary data.</text>
</comment>
<feature type="transmembrane region" description="Helical" evidence="7">
    <location>
        <begin position="68"/>
        <end position="86"/>
    </location>
</feature>
<evidence type="ECO:0000256" key="7">
    <source>
        <dbReference type="SAM" id="Phobius"/>
    </source>
</evidence>
<comment type="subcellular location">
    <subcellularLocation>
        <location evidence="1">Membrane</location>
        <topology evidence="1">Multi-pass membrane protein</topology>
    </subcellularLocation>
</comment>
<evidence type="ECO:0000256" key="1">
    <source>
        <dbReference type="ARBA" id="ARBA00004141"/>
    </source>
</evidence>
<keyword evidence="6 7" id="KW-0472">Membrane</keyword>
<name>A0A7W0CHP4_9ACTN</name>
<evidence type="ECO:0000256" key="5">
    <source>
        <dbReference type="ARBA" id="ARBA00022989"/>
    </source>
</evidence>
<accession>A0A7W0CHP4</accession>
<evidence type="ECO:0000313" key="10">
    <source>
        <dbReference type="Proteomes" id="UP000530928"/>
    </source>
</evidence>
<reference evidence="9 10" key="1">
    <citation type="submission" date="2020-07" db="EMBL/GenBank/DDBJ databases">
        <title>Genomic Encyclopedia of Type Strains, Phase IV (KMG-IV): sequencing the most valuable type-strain genomes for metagenomic binning, comparative biology and taxonomic classification.</title>
        <authorList>
            <person name="Goeker M."/>
        </authorList>
    </citation>
    <scope>NUCLEOTIDE SEQUENCE [LARGE SCALE GENOMIC DNA]</scope>
    <source>
        <strain evidence="9 10">DSM 45533</strain>
    </source>
</reference>
<dbReference type="GO" id="GO:0016020">
    <property type="term" value="C:membrane"/>
    <property type="evidence" value="ECO:0007669"/>
    <property type="project" value="UniProtKB-SubCell"/>
</dbReference>
<organism evidence="9 10">
    <name type="scientific">Nonomuraea soli</name>
    <dbReference type="NCBI Taxonomy" id="1032476"/>
    <lineage>
        <taxon>Bacteria</taxon>
        <taxon>Bacillati</taxon>
        <taxon>Actinomycetota</taxon>
        <taxon>Actinomycetes</taxon>
        <taxon>Streptosporangiales</taxon>
        <taxon>Streptosporangiaceae</taxon>
        <taxon>Nonomuraea</taxon>
    </lineage>
</organism>
<feature type="domain" description="Bacterial sugar transferase" evidence="8">
    <location>
        <begin position="263"/>
        <end position="444"/>
    </location>
</feature>
<protein>
    <submittedName>
        <fullName evidence="9">Exopolysaccharide biosynthesis polyprenyl glycosylphosphotransferase</fullName>
    </submittedName>
</protein>
<dbReference type="AlphaFoldDB" id="A0A7W0CHP4"/>
<dbReference type="NCBIfam" id="TIGR03025">
    <property type="entry name" value="EPS_sugtrans"/>
    <property type="match status" value="1"/>
</dbReference>
<sequence>MRPVPASGRRARQALRGLARNSWVFCREGACLLSAAALTGWTTTNTLVAITLVYALVVLITPPRSSTAVLRFAPGLLVAALCALSLESWACASVPAGPSTTWLLTGVAYVVLTSLVRGAEAARAALLRRSRPRRTVIVAEGEHGMALAQMLQRCPEYGMEPVAVVDGGEAGVEAGSGLPLPASPADCLQTVRRSAASVLLLAGRPTLSRAELQDLDRDGCQVMFAPEPGDFVQDFVPTGQELGSFPLLALTPSAPRRPWWTVKRVCDVVLASLLLLLCAPVLVACLLAAWVEGGRGVLFRQVRIGMNGRPFEMLKIRTLKQTSAHDSATRWAAGESTRTGPIGGFLRRTSLDELPQLWNVVTGRMSLVGPRPERPYFVAQFSRQIPHYERRHRVPVGITGWAQVHGLRGDTSIAERARLDNYYIDKWSPILDLKIIIRTIGCVFRLGGA</sequence>
<comment type="similarity">
    <text evidence="2">Belongs to the bacterial sugar transferase family.</text>
</comment>
<dbReference type="Pfam" id="PF02397">
    <property type="entry name" value="Bac_transf"/>
    <property type="match status" value="1"/>
</dbReference>
<keyword evidence="4 7" id="KW-0812">Transmembrane</keyword>
<evidence type="ECO:0000256" key="2">
    <source>
        <dbReference type="ARBA" id="ARBA00006464"/>
    </source>
</evidence>
<keyword evidence="3 9" id="KW-0808">Transferase</keyword>
<keyword evidence="10" id="KW-1185">Reference proteome</keyword>
<feature type="transmembrane region" description="Helical" evidence="7">
    <location>
        <begin position="265"/>
        <end position="291"/>
    </location>
</feature>
<dbReference type="PANTHER" id="PTHR30576:SF0">
    <property type="entry name" value="UNDECAPRENYL-PHOSPHATE N-ACETYLGALACTOSAMINYL 1-PHOSPHATE TRANSFERASE-RELATED"/>
    <property type="match status" value="1"/>
</dbReference>
<feature type="transmembrane region" description="Helical" evidence="7">
    <location>
        <begin position="44"/>
        <end position="61"/>
    </location>
</feature>
<dbReference type="RefSeq" id="WP_181610199.1">
    <property type="nucleotide sequence ID" value="NZ_BAABAM010000002.1"/>
</dbReference>
<evidence type="ECO:0000256" key="4">
    <source>
        <dbReference type="ARBA" id="ARBA00022692"/>
    </source>
</evidence>
<feature type="transmembrane region" description="Helical" evidence="7">
    <location>
        <begin position="106"/>
        <end position="126"/>
    </location>
</feature>
<evidence type="ECO:0000256" key="3">
    <source>
        <dbReference type="ARBA" id="ARBA00022679"/>
    </source>
</evidence>
<dbReference type="EMBL" id="JACDUR010000003">
    <property type="protein sequence ID" value="MBA2891396.1"/>
    <property type="molecule type" value="Genomic_DNA"/>
</dbReference>
<keyword evidence="5 7" id="KW-1133">Transmembrane helix</keyword>
<evidence type="ECO:0000256" key="6">
    <source>
        <dbReference type="ARBA" id="ARBA00023136"/>
    </source>
</evidence>
<gene>
    <name evidence="9" type="ORF">HNR30_002737</name>
</gene>